<dbReference type="Proteomes" id="UP000681075">
    <property type="component" value="Unassembled WGS sequence"/>
</dbReference>
<dbReference type="PANTHER" id="PTHR39337:SF1">
    <property type="entry name" value="BLR5642 PROTEIN"/>
    <property type="match status" value="1"/>
</dbReference>
<comment type="caution">
    <text evidence="1">The sequence shown here is derived from an EMBL/GenBank/DDBJ whole genome shotgun (WGS) entry which is preliminary data.</text>
</comment>
<organism evidence="1 2">
    <name type="scientific">Roseiterribacter gracilis</name>
    <dbReference type="NCBI Taxonomy" id="2812848"/>
    <lineage>
        <taxon>Bacteria</taxon>
        <taxon>Pseudomonadati</taxon>
        <taxon>Pseudomonadota</taxon>
        <taxon>Alphaproteobacteria</taxon>
        <taxon>Rhodospirillales</taxon>
        <taxon>Roseiterribacteraceae</taxon>
        <taxon>Roseiterribacter</taxon>
    </lineage>
</organism>
<dbReference type="EMBL" id="BOPV01000001">
    <property type="protein sequence ID" value="GIL38094.1"/>
    <property type="molecule type" value="Genomic_DNA"/>
</dbReference>
<dbReference type="InterPro" id="IPR007438">
    <property type="entry name" value="DUF488"/>
</dbReference>
<dbReference type="InterPro" id="IPR014519">
    <property type="entry name" value="UCP024492"/>
</dbReference>
<evidence type="ECO:0000313" key="2">
    <source>
        <dbReference type="Proteomes" id="UP000681075"/>
    </source>
</evidence>
<dbReference type="PANTHER" id="PTHR39337">
    <property type="entry name" value="BLR5642 PROTEIN"/>
    <property type="match status" value="1"/>
</dbReference>
<dbReference type="PIRSF" id="PIRSF024492">
    <property type="entry name" value="UCP024492"/>
    <property type="match status" value="1"/>
</dbReference>
<dbReference type="RefSeq" id="WP_420241032.1">
    <property type="nucleotide sequence ID" value="NZ_BOPV01000001.1"/>
</dbReference>
<reference evidence="1" key="1">
    <citation type="submission" date="2021-02" db="EMBL/GenBank/DDBJ databases">
        <title>Genome sequence of Rhodospirillales sp. strain TMPK1 isolated from soil.</title>
        <authorList>
            <person name="Nakai R."/>
            <person name="Kusada H."/>
            <person name="Tamaki H."/>
        </authorList>
    </citation>
    <scope>NUCLEOTIDE SEQUENCE</scope>
    <source>
        <strain evidence="1">TMPK1</strain>
    </source>
</reference>
<keyword evidence="2" id="KW-1185">Reference proteome</keyword>
<dbReference type="Pfam" id="PF04343">
    <property type="entry name" value="DUF488"/>
    <property type="match status" value="1"/>
</dbReference>
<protein>
    <recommendedName>
        <fullName evidence="3">DUF488 domain-containing protein</fullName>
    </recommendedName>
</protein>
<gene>
    <name evidence="1" type="ORF">TMPK1_03310</name>
</gene>
<accession>A0A8S8X757</accession>
<proteinExistence type="predicted"/>
<name>A0A8S8X757_9PROT</name>
<dbReference type="AlphaFoldDB" id="A0A8S8X757"/>
<evidence type="ECO:0000313" key="1">
    <source>
        <dbReference type="EMBL" id="GIL38094.1"/>
    </source>
</evidence>
<sequence length="165" mass="17316">MAGKLTGRGEGKLKDVRTICTIGYEGVTLPAVIGALRAANVSVLVDVRAVAASRRPGFAKSQLSAGLAEAGISYLHLRDLGTPAAGRAAAKAGRHAEMHRVFEQHLAGVEAQAALGELQKIVAGGTRACLLCLERDPSHCHRSLVVEALGERIKLDIQDLMPPLP</sequence>
<evidence type="ECO:0008006" key="3">
    <source>
        <dbReference type="Google" id="ProtNLM"/>
    </source>
</evidence>